<dbReference type="NCBIfam" id="NF003588">
    <property type="entry name" value="PRK05254.1-1"/>
    <property type="match status" value="1"/>
</dbReference>
<evidence type="ECO:0000256" key="8">
    <source>
        <dbReference type="SAM" id="MobiDB-lite"/>
    </source>
</evidence>
<dbReference type="Gene3D" id="3.40.470.10">
    <property type="entry name" value="Uracil-DNA glycosylase-like domain"/>
    <property type="match status" value="1"/>
</dbReference>
<feature type="domain" description="Uracil-DNA glycosylase-like" evidence="9">
    <location>
        <begin position="127"/>
        <end position="278"/>
    </location>
</feature>
<evidence type="ECO:0000256" key="4">
    <source>
        <dbReference type="ARBA" id="ARBA00023128"/>
    </source>
</evidence>
<dbReference type="FunFam" id="3.40.470.10:FF:000007">
    <property type="entry name" value="Uracil-DNA glycosylase"/>
    <property type="match status" value="1"/>
</dbReference>
<evidence type="ECO:0000256" key="5">
    <source>
        <dbReference type="ARBA" id="ARBA00023204"/>
    </source>
</evidence>
<dbReference type="SMART" id="SM00987">
    <property type="entry name" value="UreE_C"/>
    <property type="match status" value="1"/>
</dbReference>
<dbReference type="CDD" id="cd10027">
    <property type="entry name" value="UDG-F1-like"/>
    <property type="match status" value="1"/>
</dbReference>
<reference evidence="10" key="1">
    <citation type="submission" date="2021-06" db="EMBL/GenBank/DDBJ databases">
        <authorList>
            <person name="Kallberg Y."/>
            <person name="Tangrot J."/>
            <person name="Rosling A."/>
        </authorList>
    </citation>
    <scope>NUCLEOTIDE SEQUENCE</scope>
    <source>
        <strain evidence="10">MT106</strain>
    </source>
</reference>
<organism evidence="10 11">
    <name type="scientific">Ambispora gerdemannii</name>
    <dbReference type="NCBI Taxonomy" id="144530"/>
    <lineage>
        <taxon>Eukaryota</taxon>
        <taxon>Fungi</taxon>
        <taxon>Fungi incertae sedis</taxon>
        <taxon>Mucoromycota</taxon>
        <taxon>Glomeromycotina</taxon>
        <taxon>Glomeromycetes</taxon>
        <taxon>Archaeosporales</taxon>
        <taxon>Ambisporaceae</taxon>
        <taxon>Ambispora</taxon>
    </lineage>
</organism>
<keyword evidence="6 7" id="KW-0539">Nucleus</keyword>
<evidence type="ECO:0000256" key="1">
    <source>
        <dbReference type="ARBA" id="ARBA00008184"/>
    </source>
</evidence>
<keyword evidence="2 7" id="KW-0227">DNA damage</keyword>
<dbReference type="AlphaFoldDB" id="A0A9N8WI39"/>
<dbReference type="SUPFAM" id="SSF52141">
    <property type="entry name" value="Uracil-DNA glycosylase-like"/>
    <property type="match status" value="1"/>
</dbReference>
<comment type="subcellular location">
    <subcellularLocation>
        <location evidence="7">Mitochondrion</location>
    </subcellularLocation>
    <subcellularLocation>
        <location evidence="7">Nucleus</location>
    </subcellularLocation>
</comment>
<comment type="similarity">
    <text evidence="1 7">Belongs to the uracil-DNA glycosylase (UDG) superfamily. UNG family.</text>
</comment>
<comment type="caution">
    <text evidence="10">The sequence shown here is derived from an EMBL/GenBank/DDBJ whole genome shotgun (WGS) entry which is preliminary data.</text>
</comment>
<comment type="catalytic activity">
    <reaction evidence="7">
        <text>Hydrolyzes single-stranded DNA or mismatched double-stranded DNA and polynucleotides, releasing free uracil.</text>
        <dbReference type="EC" id="3.2.2.27"/>
    </reaction>
</comment>
<keyword evidence="11" id="KW-1185">Reference proteome</keyword>
<evidence type="ECO:0000256" key="6">
    <source>
        <dbReference type="ARBA" id="ARBA00023242"/>
    </source>
</evidence>
<comment type="function">
    <text evidence="7">Excises uracil residues from the DNA which can arise as a result of misincorporation of dUMP residues by DNA polymerase or due to deamination of cytosine.</text>
</comment>
<evidence type="ECO:0000256" key="2">
    <source>
        <dbReference type="ARBA" id="ARBA00022763"/>
    </source>
</evidence>
<feature type="compositionally biased region" description="Polar residues" evidence="8">
    <location>
        <begin position="1"/>
        <end position="14"/>
    </location>
</feature>
<comment type="caution">
    <text evidence="7">Lacks conserved residue(s) required for the propagation of feature annotation.</text>
</comment>
<feature type="region of interest" description="Disordered" evidence="8">
    <location>
        <begin position="310"/>
        <end position="343"/>
    </location>
</feature>
<dbReference type="PANTHER" id="PTHR11264:SF0">
    <property type="entry name" value="URACIL-DNA GLYCOSYLASE"/>
    <property type="match status" value="1"/>
</dbReference>
<evidence type="ECO:0000313" key="10">
    <source>
        <dbReference type="EMBL" id="CAG8487452.1"/>
    </source>
</evidence>
<dbReference type="InterPro" id="IPR002043">
    <property type="entry name" value="UDG_fam1"/>
</dbReference>
<dbReference type="GO" id="GO:0004844">
    <property type="term" value="F:uracil DNA N-glycosylase activity"/>
    <property type="evidence" value="ECO:0007669"/>
    <property type="project" value="UniProtKB-UniRule"/>
</dbReference>
<accession>A0A9N8WI39</accession>
<evidence type="ECO:0000259" key="9">
    <source>
        <dbReference type="SMART" id="SM00986"/>
    </source>
</evidence>
<keyword evidence="3 7" id="KW-0378">Hydrolase</keyword>
<dbReference type="EMBL" id="CAJVPL010000359">
    <property type="protein sequence ID" value="CAG8487452.1"/>
    <property type="molecule type" value="Genomic_DNA"/>
</dbReference>
<dbReference type="HAMAP" id="MF_00148">
    <property type="entry name" value="UDG"/>
    <property type="match status" value="1"/>
</dbReference>
<dbReference type="GO" id="GO:0097510">
    <property type="term" value="P:base-excision repair, AP site formation via deaminated base removal"/>
    <property type="evidence" value="ECO:0007669"/>
    <property type="project" value="TreeGrafter"/>
</dbReference>
<dbReference type="OrthoDB" id="10031947at2759"/>
<dbReference type="Pfam" id="PF03167">
    <property type="entry name" value="UDG"/>
    <property type="match status" value="1"/>
</dbReference>
<proteinExistence type="inferred from homology"/>
<dbReference type="InterPro" id="IPR036895">
    <property type="entry name" value="Uracil-DNA_glycosylase-like_sf"/>
</dbReference>
<dbReference type="GO" id="GO:0005634">
    <property type="term" value="C:nucleus"/>
    <property type="evidence" value="ECO:0007669"/>
    <property type="project" value="UniProtKB-SubCell"/>
</dbReference>
<dbReference type="NCBIfam" id="TIGR00628">
    <property type="entry name" value="ung"/>
    <property type="match status" value="1"/>
</dbReference>
<evidence type="ECO:0000313" key="11">
    <source>
        <dbReference type="Proteomes" id="UP000789831"/>
    </source>
</evidence>
<dbReference type="SMART" id="SM00986">
    <property type="entry name" value="UDG"/>
    <property type="match status" value="1"/>
</dbReference>
<sequence>MIKRNVSPTETNKYSNKKAKTSPKETNTTQTFLSAWVKPSPAKDASFEEKDSKKPALSFETVTKGLDGDKKELLKLEAETMDGEWLRALGVELKKPYFLQLKKFLKGEKESNKTVFPPERDIYSWSRYTPLSNVKVVIVGQGLCFSVQNGVRCPPSLLNIYKALKIDFPSFEIPKHGNLENWAKEGVLLLNASLTVRAHDAASHSNKGWEKFTDAIIQYLNEKKNNIVFMLWGAHAQKKGKNINKSKHLVLTAAHPSPLSAHHGFFECHHWSKANEFLKNRGRNPINWNCLANSQVQSSKAAADITLTAPTPTTTTAANSELEVQSSKAAANEASAIEDNKSE</sequence>
<dbReference type="InterPro" id="IPR005122">
    <property type="entry name" value="Uracil-DNA_glycosylase-like"/>
</dbReference>
<gene>
    <name evidence="7" type="primary">UNG1</name>
    <name evidence="10" type="ORF">AGERDE_LOCUS3565</name>
</gene>
<dbReference type="NCBIfam" id="NF003589">
    <property type="entry name" value="PRK05254.1-2"/>
    <property type="match status" value="1"/>
</dbReference>
<evidence type="ECO:0000256" key="3">
    <source>
        <dbReference type="ARBA" id="ARBA00022801"/>
    </source>
</evidence>
<name>A0A9N8WI39_9GLOM</name>
<feature type="region of interest" description="Disordered" evidence="8">
    <location>
        <begin position="1"/>
        <end position="29"/>
    </location>
</feature>
<keyword evidence="5 7" id="KW-0234">DNA repair</keyword>
<dbReference type="PANTHER" id="PTHR11264">
    <property type="entry name" value="URACIL-DNA GLYCOSYLASE"/>
    <property type="match status" value="1"/>
</dbReference>
<protein>
    <recommendedName>
        <fullName evidence="7">Uracil-DNA glycosylase</fullName>
        <shortName evidence="7">UDG</shortName>
        <ecNumber evidence="7">3.2.2.27</ecNumber>
    </recommendedName>
</protein>
<dbReference type="NCBIfam" id="NF003592">
    <property type="entry name" value="PRK05254.1-5"/>
    <property type="match status" value="1"/>
</dbReference>
<dbReference type="EC" id="3.2.2.27" evidence="7"/>
<evidence type="ECO:0000256" key="7">
    <source>
        <dbReference type="HAMAP-Rule" id="MF_03166"/>
    </source>
</evidence>
<dbReference type="GO" id="GO:0005739">
    <property type="term" value="C:mitochondrion"/>
    <property type="evidence" value="ECO:0007669"/>
    <property type="project" value="UniProtKB-SubCell"/>
</dbReference>
<dbReference type="Proteomes" id="UP000789831">
    <property type="component" value="Unassembled WGS sequence"/>
</dbReference>
<keyword evidence="4 7" id="KW-0496">Mitochondrion</keyword>